<dbReference type="KEGG" id="ncb:C0V82_14505"/>
<evidence type="ECO:0000313" key="1">
    <source>
        <dbReference type="EMBL" id="AUN31314.1"/>
    </source>
</evidence>
<dbReference type="GO" id="GO:0003700">
    <property type="term" value="F:DNA-binding transcription factor activity"/>
    <property type="evidence" value="ECO:0007669"/>
    <property type="project" value="InterPro"/>
</dbReference>
<protein>
    <submittedName>
        <fullName evidence="1">Uncharacterized protein</fullName>
    </submittedName>
</protein>
<dbReference type="RefSeq" id="WP_102112921.1">
    <property type="nucleotide sequence ID" value="NZ_BMGN01000005.1"/>
</dbReference>
<dbReference type="InterPro" id="IPR009057">
    <property type="entry name" value="Homeodomain-like_sf"/>
</dbReference>
<dbReference type="InterPro" id="IPR032783">
    <property type="entry name" value="AraC_lig"/>
</dbReference>
<dbReference type="OrthoDB" id="9802263at2"/>
<organism evidence="1 2">
    <name type="scientific">Niveispirillum cyanobacteriorum</name>
    <dbReference type="NCBI Taxonomy" id="1612173"/>
    <lineage>
        <taxon>Bacteria</taxon>
        <taxon>Pseudomonadati</taxon>
        <taxon>Pseudomonadota</taxon>
        <taxon>Alphaproteobacteria</taxon>
        <taxon>Rhodospirillales</taxon>
        <taxon>Azospirillaceae</taxon>
        <taxon>Niveispirillum</taxon>
    </lineage>
</organism>
<dbReference type="InterPro" id="IPR018060">
    <property type="entry name" value="HTH_AraC"/>
</dbReference>
<evidence type="ECO:0000313" key="2">
    <source>
        <dbReference type="Proteomes" id="UP000234752"/>
    </source>
</evidence>
<dbReference type="GO" id="GO:0043565">
    <property type="term" value="F:sequence-specific DNA binding"/>
    <property type="evidence" value="ECO:0007669"/>
    <property type="project" value="InterPro"/>
</dbReference>
<dbReference type="Proteomes" id="UP000234752">
    <property type="component" value="Chromosome eg_1"/>
</dbReference>
<dbReference type="SMART" id="SM00342">
    <property type="entry name" value="HTH_ARAC"/>
    <property type="match status" value="1"/>
</dbReference>
<keyword evidence="2" id="KW-1185">Reference proteome</keyword>
<sequence length="289" mass="31565">MGMPTGTDALDELAPLLTGVRIDNMDLSGVRVTPLTPYLREKTGEGPLFLFARDGAARITLMQPGAQPVLIRRGSFAALPHGHGFRLVPDKDHPAAALLIGTATLDRRAVAPLLDRLPPLLFMCPSRTLGMEWQDGTFAMVEAALAQGDLAGRLVAQRLLESLFIIAVRRFLETNETYALGASRTATSVGRALVLMQDRLSDDWTLASLADACGLSQATLIRRFQALVGEAPMAHLMRLRMERAAEWLKSGDDKLSVLASRLGYQSEAAFARRFKDFHGVWPGEFRRAG</sequence>
<dbReference type="Gene3D" id="1.10.10.60">
    <property type="entry name" value="Homeodomain-like"/>
    <property type="match status" value="2"/>
</dbReference>
<dbReference type="InterPro" id="IPR050204">
    <property type="entry name" value="AraC_XylS_family_regulators"/>
</dbReference>
<gene>
    <name evidence="1" type="ORF">C0V82_14505</name>
</gene>
<dbReference type="Pfam" id="PF12833">
    <property type="entry name" value="HTH_18"/>
    <property type="match status" value="1"/>
</dbReference>
<name>A0A2K9NDY1_9PROT</name>
<reference evidence="1 2" key="1">
    <citation type="submission" date="2017-12" db="EMBL/GenBank/DDBJ databases">
        <title>Genomes of bacteria within cyanobacterial aggregates.</title>
        <authorList>
            <person name="Cai H."/>
        </authorList>
    </citation>
    <scope>NUCLEOTIDE SEQUENCE [LARGE SCALE GENOMIC DNA]</scope>
    <source>
        <strain evidence="1 2">TH16</strain>
    </source>
</reference>
<dbReference type="SUPFAM" id="SSF46689">
    <property type="entry name" value="Homeodomain-like"/>
    <property type="match status" value="2"/>
</dbReference>
<dbReference type="PANTHER" id="PTHR46796">
    <property type="entry name" value="HTH-TYPE TRANSCRIPTIONAL ACTIVATOR RHAS-RELATED"/>
    <property type="match status" value="1"/>
</dbReference>
<dbReference type="AlphaFoldDB" id="A0A2K9NDY1"/>
<dbReference type="PROSITE" id="PS01124">
    <property type="entry name" value="HTH_ARAC_FAMILY_2"/>
    <property type="match status" value="1"/>
</dbReference>
<dbReference type="Pfam" id="PF12852">
    <property type="entry name" value="Cupin_6"/>
    <property type="match status" value="1"/>
</dbReference>
<proteinExistence type="predicted"/>
<dbReference type="EMBL" id="CP025611">
    <property type="protein sequence ID" value="AUN31314.1"/>
    <property type="molecule type" value="Genomic_DNA"/>
</dbReference>
<accession>A0A2K9NDY1</accession>
<dbReference type="PANTHER" id="PTHR46796:SF13">
    <property type="entry name" value="HTH-TYPE TRANSCRIPTIONAL ACTIVATOR RHAS"/>
    <property type="match status" value="1"/>
</dbReference>